<reference evidence="1 2" key="1">
    <citation type="submission" date="2023-12" db="EMBL/GenBank/DDBJ databases">
        <title>Novel species of the genus Arcicella isolated from rivers.</title>
        <authorList>
            <person name="Lu H."/>
        </authorList>
    </citation>
    <scope>NUCLEOTIDE SEQUENCE [LARGE SCALE GENOMIC DNA]</scope>
    <source>
        <strain evidence="1 2">DC2W</strain>
    </source>
</reference>
<dbReference type="Proteomes" id="UP001303899">
    <property type="component" value="Unassembled WGS sequence"/>
</dbReference>
<dbReference type="RefSeq" id="WP_323327906.1">
    <property type="nucleotide sequence ID" value="NZ_JAYGIL010000008.1"/>
</dbReference>
<dbReference type="InterPro" id="IPR033889">
    <property type="entry name" value="LanC"/>
</dbReference>
<keyword evidence="2" id="KW-1185">Reference proteome</keyword>
<evidence type="ECO:0000313" key="2">
    <source>
        <dbReference type="Proteomes" id="UP001303899"/>
    </source>
</evidence>
<dbReference type="Pfam" id="PF05147">
    <property type="entry name" value="LANC_like"/>
    <property type="match status" value="1"/>
</dbReference>
<protein>
    <submittedName>
        <fullName evidence="1">Lanthionine synthetase C family protein</fullName>
    </submittedName>
</protein>
<dbReference type="PANTHER" id="PTHR12736">
    <property type="entry name" value="LANC-LIKE PROTEIN"/>
    <property type="match status" value="1"/>
</dbReference>
<sequence length="401" mass="46664">MKQLEKKLEDIVQIFKNKYTSVNQPNLIGGDLGIILFNLHLYEYSHDNLLLDKAVGKIEQYLSQMIVEDYDPTYCNGVAGFTFFLEYIEQKGWMEIDTNEILGEIDEYLYLQMMRMIKAGNYDFLHGAIGIGYYFIYRSRKTKIARQYLEDFVIELDNQAVINNDLSMKWPFYDFTNNISQKDEFNMGLAHGIPSILSFLLKAYKEEIMPVKTRKMALATTQYILKNQLDPSIYYSQFPDFTYGNEKSKKSKPSRLAWCYGDLGICCSLWQSALVFDDNILKNITINIMVRASQRRSFEETRINDAGLCHGSAMAAHIFQRFYDWTNELTFKETADYWYDVTLKMAIFTDGYAGYKNFSPKEYGGEQPSYNFLQGISGIGLVLLYRISGLDPSWEELLFIR</sequence>
<gene>
    <name evidence="1" type="ORF">VB776_08245</name>
</gene>
<dbReference type="CDD" id="cd04793">
    <property type="entry name" value="LanC"/>
    <property type="match status" value="1"/>
</dbReference>
<comment type="caution">
    <text evidence="1">The sequence shown here is derived from an EMBL/GenBank/DDBJ whole genome shotgun (WGS) entry which is preliminary data.</text>
</comment>
<dbReference type="PANTHER" id="PTHR12736:SF21">
    <property type="entry name" value="LANC-LIKE PROTEIN 2"/>
    <property type="match status" value="1"/>
</dbReference>
<dbReference type="PRINTS" id="PR01950">
    <property type="entry name" value="LANCSUPER"/>
</dbReference>
<proteinExistence type="predicted"/>
<name>A0ABU5S372_9BACT</name>
<organism evidence="1 2">
    <name type="scientific">Arcicella gelida</name>
    <dbReference type="NCBI Taxonomy" id="2984195"/>
    <lineage>
        <taxon>Bacteria</taxon>
        <taxon>Pseudomonadati</taxon>
        <taxon>Bacteroidota</taxon>
        <taxon>Cytophagia</taxon>
        <taxon>Cytophagales</taxon>
        <taxon>Flectobacillaceae</taxon>
        <taxon>Arcicella</taxon>
    </lineage>
</organism>
<dbReference type="PRINTS" id="PR01955">
    <property type="entry name" value="LANCFRANKIA"/>
</dbReference>
<dbReference type="SUPFAM" id="SSF158745">
    <property type="entry name" value="LanC-like"/>
    <property type="match status" value="1"/>
</dbReference>
<dbReference type="InterPro" id="IPR007822">
    <property type="entry name" value="LANC-like"/>
</dbReference>
<dbReference type="Gene3D" id="1.50.10.20">
    <property type="match status" value="1"/>
</dbReference>
<dbReference type="SMART" id="SM01260">
    <property type="entry name" value="LANC_like"/>
    <property type="match status" value="1"/>
</dbReference>
<evidence type="ECO:0000313" key="1">
    <source>
        <dbReference type="EMBL" id="MEA5402901.1"/>
    </source>
</evidence>
<accession>A0ABU5S372</accession>
<dbReference type="EMBL" id="JAYGIL010000008">
    <property type="protein sequence ID" value="MEA5402901.1"/>
    <property type="molecule type" value="Genomic_DNA"/>
</dbReference>